<gene>
    <name evidence="1" type="ORF">A2I96_17875</name>
</gene>
<dbReference type="Proteomes" id="UP000075763">
    <property type="component" value="Unassembled WGS sequence"/>
</dbReference>
<proteinExistence type="predicted"/>
<name>A0ABD4EKK2_9GAMM</name>
<dbReference type="EMBL" id="LVCN01000047">
    <property type="protein sequence ID" value="KYL32372.1"/>
    <property type="molecule type" value="Genomic_DNA"/>
</dbReference>
<reference evidence="1 2" key="1">
    <citation type="submission" date="2016-03" db="EMBL/GenBank/DDBJ databases">
        <authorList>
            <person name="Zhang H."/>
            <person name="Liu R."/>
            <person name="Wang M."/>
            <person name="Wang H."/>
            <person name="Wang L."/>
            <person name="Song L."/>
        </authorList>
    </citation>
    <scope>NUCLEOTIDE SEQUENCE [LARGE SCALE GENOMIC DNA]</scope>
    <source>
        <strain evidence="1 2">DSM 16099</strain>
    </source>
</reference>
<organism evidence="1 2">
    <name type="scientific">Pseudoalteromonas tetraodonis</name>
    <dbReference type="NCBI Taxonomy" id="43659"/>
    <lineage>
        <taxon>Bacteria</taxon>
        <taxon>Pseudomonadati</taxon>
        <taxon>Pseudomonadota</taxon>
        <taxon>Gammaproteobacteria</taxon>
        <taxon>Alteromonadales</taxon>
        <taxon>Pseudoalteromonadaceae</taxon>
        <taxon>Pseudoalteromonas</taxon>
    </lineage>
</organism>
<comment type="caution">
    <text evidence="1">The sequence shown here is derived from an EMBL/GenBank/DDBJ whole genome shotgun (WGS) entry which is preliminary data.</text>
</comment>
<dbReference type="AlphaFoldDB" id="A0ABD4EKK2"/>
<accession>A0ABD4EKK2</accession>
<protein>
    <submittedName>
        <fullName evidence="1">Uncharacterized protein</fullName>
    </submittedName>
</protein>
<evidence type="ECO:0000313" key="2">
    <source>
        <dbReference type="Proteomes" id="UP000075763"/>
    </source>
</evidence>
<evidence type="ECO:0000313" key="1">
    <source>
        <dbReference type="EMBL" id="KYL32372.1"/>
    </source>
</evidence>
<sequence length="148" mass="16894">MTELTQNLMVKDLLVPEQDSELTEASIVILIDSKEDEVFVIGLGDKTKPNAMSYRLLLEELIEGKIKKGTFEKTEYWKKVEESLDDEARAKRDLKFEVIKPLVENLSPFLRKGSYGKGLVRNCLEFAKENGLKKKRLGIRYISGSIVI</sequence>